<dbReference type="GO" id="GO:0004722">
    <property type="term" value="F:protein serine/threonine phosphatase activity"/>
    <property type="evidence" value="ECO:0007669"/>
    <property type="project" value="InterPro"/>
</dbReference>
<proteinExistence type="predicted"/>
<dbReference type="PANTHER" id="PTHR13832">
    <property type="entry name" value="PROTEIN PHOSPHATASE 2C"/>
    <property type="match status" value="1"/>
</dbReference>
<dbReference type="Gene3D" id="3.60.40.10">
    <property type="entry name" value="PPM-type phosphatase domain"/>
    <property type="match status" value="1"/>
</dbReference>
<dbReference type="Pfam" id="PF13672">
    <property type="entry name" value="PP2C_2"/>
    <property type="match status" value="1"/>
</dbReference>
<dbReference type="STRING" id="273035.SKUN_00380"/>
<dbReference type="SMART" id="SM00332">
    <property type="entry name" value="PP2Cc"/>
    <property type="match status" value="1"/>
</dbReference>
<keyword evidence="3" id="KW-1185">Reference proteome</keyword>
<organism evidence="2 3">
    <name type="scientific">Spiroplasma kunkelii CR2-3x</name>
    <dbReference type="NCBI Taxonomy" id="273035"/>
    <lineage>
        <taxon>Bacteria</taxon>
        <taxon>Bacillati</taxon>
        <taxon>Mycoplasmatota</taxon>
        <taxon>Mollicutes</taxon>
        <taxon>Entomoplasmatales</taxon>
        <taxon>Spiroplasmataceae</taxon>
        <taxon>Spiroplasma</taxon>
    </lineage>
</organism>
<evidence type="ECO:0000313" key="3">
    <source>
        <dbReference type="Proteomes" id="UP000062963"/>
    </source>
</evidence>
<feature type="domain" description="PPM-type phosphatase" evidence="1">
    <location>
        <begin position="4"/>
        <end position="251"/>
    </location>
</feature>
<evidence type="ECO:0000259" key="1">
    <source>
        <dbReference type="PROSITE" id="PS51746"/>
    </source>
</evidence>
<accession>A0A0K2JGE5</accession>
<dbReference type="KEGG" id="skn:SKUN_00380"/>
<reference evidence="2 3" key="1">
    <citation type="journal article" date="2015" name="Genome Announc.">
        <title>Complete Genome Sequence of Spiroplasma kunkelii Strain CR2-3x, Causal Agent of Corn Stunt Disease in Zea mays L.</title>
        <authorList>
            <person name="Davis R.E."/>
            <person name="Shao J."/>
            <person name="Dally E.L."/>
            <person name="Zhao Y."/>
            <person name="Gasparich G.E."/>
            <person name="Gaynor B.J."/>
            <person name="Athey J.C."/>
            <person name="Harrison N.A."/>
            <person name="Donofrio N."/>
        </authorList>
    </citation>
    <scope>NUCLEOTIDE SEQUENCE [LARGE SCALE GENOMIC DNA]</scope>
    <source>
        <strain evidence="2 3">CR2-3x</strain>
    </source>
</reference>
<dbReference type="InterPro" id="IPR001932">
    <property type="entry name" value="PPM-type_phosphatase-like_dom"/>
</dbReference>
<dbReference type="Proteomes" id="UP000062963">
    <property type="component" value="Chromosome"/>
</dbReference>
<evidence type="ECO:0000313" key="2">
    <source>
        <dbReference type="EMBL" id="ALA97296.1"/>
    </source>
</evidence>
<dbReference type="CDD" id="cd00143">
    <property type="entry name" value="PP2Cc"/>
    <property type="match status" value="1"/>
</dbReference>
<dbReference type="EMBL" id="CP010899">
    <property type="protein sequence ID" value="ALA97296.1"/>
    <property type="molecule type" value="Genomic_DNA"/>
</dbReference>
<dbReference type="PATRIC" id="fig|273035.7.peg.451"/>
<dbReference type="SMART" id="SM00331">
    <property type="entry name" value="PP2C_SIG"/>
    <property type="match status" value="1"/>
</dbReference>
<name>A0A0K2JGE5_SPIKU</name>
<sequence>MQIRFGYKTDIGAYRSSNQDYFDFANNSFNNYIAIVCDGMGGHQHGEVASKMAADSLVEHFKRTNFNHLFDEEINKWFRQTILAIQQEMVTYAQFYPDTSDMGTTVVAALIANGKVYVINIGDSRLYKLHHDKIYQITTDQNMENSTEYREKQELEFQGQYKKQYNMHTFWKVLTSALGPTKNLKIDTYVIEDIKGQYLLTTDGIHDYVDEIDLIETLKSANKLNDKVKILIDRALENLSTDNLTGIVFEIID</sequence>
<dbReference type="InterPro" id="IPR036457">
    <property type="entry name" value="PPM-type-like_dom_sf"/>
</dbReference>
<dbReference type="PANTHER" id="PTHR13832:SF860">
    <property type="entry name" value="PROTEIN PHOSPHATASE PHPP"/>
    <property type="match status" value="1"/>
</dbReference>
<dbReference type="SUPFAM" id="SSF81606">
    <property type="entry name" value="PP2C-like"/>
    <property type="match status" value="1"/>
</dbReference>
<dbReference type="OrthoDB" id="9801841at2"/>
<gene>
    <name evidence="2" type="primary">prpC</name>
    <name evidence="2" type="ORF">SKUN_00380</name>
</gene>
<protein>
    <submittedName>
        <fullName evidence="2">Phosphorylated protein phosphatase</fullName>
    </submittedName>
</protein>
<dbReference type="RefSeq" id="WP_053390612.1">
    <property type="nucleotide sequence ID" value="NZ_CP010899.1"/>
</dbReference>
<dbReference type="AlphaFoldDB" id="A0A0K2JGE5"/>
<dbReference type="InterPro" id="IPR015655">
    <property type="entry name" value="PP2C"/>
</dbReference>
<dbReference type="PROSITE" id="PS51746">
    <property type="entry name" value="PPM_2"/>
    <property type="match status" value="1"/>
</dbReference>